<gene>
    <name evidence="1" type="ORF">SY86_12575</name>
</gene>
<evidence type="ECO:0000313" key="1">
    <source>
        <dbReference type="EMBL" id="KKF36066.1"/>
    </source>
</evidence>
<accession>A0A0M2KGK3</accession>
<comment type="caution">
    <text evidence="1">The sequence shown here is derived from an EMBL/GenBank/DDBJ whole genome shotgun (WGS) entry which is preliminary data.</text>
</comment>
<keyword evidence="2" id="KW-1185">Reference proteome</keyword>
<dbReference type="STRING" id="65700.SY86_12575"/>
<reference evidence="1 2" key="1">
    <citation type="submission" date="2015-01" db="EMBL/GenBank/DDBJ databases">
        <title>Erwinia tracheiphila.</title>
        <authorList>
            <person name="Shapiro L.R."/>
        </authorList>
    </citation>
    <scope>NUCLEOTIDE SEQUENCE [LARGE SCALE GENOMIC DNA]</scope>
    <source>
        <strain evidence="1 2">BuffGH</strain>
    </source>
</reference>
<name>A0A0M2KGK3_9GAMM</name>
<sequence length="116" mass="12865">MNSVCPQVASLPAFLSLLQLRQSCRWPVKPGVELQALCSGRGREVMLNLQTTFQPPGICQQLLYRRGAQPERYDGCFLCMNKDRVLSCWCQVGDDNTEDNASIARLFSLAGIELAG</sequence>
<evidence type="ECO:0000313" key="2">
    <source>
        <dbReference type="Proteomes" id="UP000033924"/>
    </source>
</evidence>
<dbReference type="PATRIC" id="fig|65700.7.peg.3171"/>
<proteinExistence type="predicted"/>
<dbReference type="Proteomes" id="UP000033924">
    <property type="component" value="Unassembled WGS sequence"/>
</dbReference>
<dbReference type="InterPro" id="IPR048206">
    <property type="entry name" value="HrpV-like"/>
</dbReference>
<organism evidence="1 2">
    <name type="scientific">Erwinia tracheiphila</name>
    <dbReference type="NCBI Taxonomy" id="65700"/>
    <lineage>
        <taxon>Bacteria</taxon>
        <taxon>Pseudomonadati</taxon>
        <taxon>Pseudomonadota</taxon>
        <taxon>Gammaproteobacteria</taxon>
        <taxon>Enterobacterales</taxon>
        <taxon>Erwiniaceae</taxon>
        <taxon>Erwinia</taxon>
    </lineage>
</organism>
<dbReference type="RefSeq" id="WP_016191028.1">
    <property type="nucleotide sequence ID" value="NZ_CP089932.1"/>
</dbReference>
<dbReference type="NCBIfam" id="NF041531">
    <property type="entry name" value="HrpV"/>
    <property type="match status" value="1"/>
</dbReference>
<protein>
    <submittedName>
        <fullName evidence="1">Type III secretion system protein</fullName>
    </submittedName>
</protein>
<dbReference type="EMBL" id="JXNU01000003">
    <property type="protein sequence ID" value="KKF36066.1"/>
    <property type="molecule type" value="Genomic_DNA"/>
</dbReference>
<dbReference type="AlphaFoldDB" id="A0A0M2KGK3"/>